<gene>
    <name evidence="1" type="ORF">DWV06_13590</name>
</gene>
<reference evidence="1 2" key="1">
    <citation type="submission" date="2018-07" db="EMBL/GenBank/DDBJ databases">
        <title>Anaerosacharophilus polymeroproducens gen. nov. sp. nov., an anaerobic bacterium isolated from salt field.</title>
        <authorList>
            <person name="Kim W."/>
            <person name="Yang S.-H."/>
            <person name="Oh J."/>
            <person name="Lee J.-H."/>
            <person name="Kwon K.K."/>
        </authorList>
    </citation>
    <scope>NUCLEOTIDE SEQUENCE [LARGE SCALE GENOMIC DNA]</scope>
    <source>
        <strain evidence="1 2">MCWD5</strain>
    </source>
</reference>
<evidence type="ECO:0000313" key="1">
    <source>
        <dbReference type="EMBL" id="RDU22325.1"/>
    </source>
</evidence>
<evidence type="ECO:0000313" key="2">
    <source>
        <dbReference type="Proteomes" id="UP000255036"/>
    </source>
</evidence>
<dbReference type="Proteomes" id="UP000255036">
    <property type="component" value="Unassembled WGS sequence"/>
</dbReference>
<accession>A0A371ARY0</accession>
<dbReference type="AlphaFoldDB" id="A0A371ARY0"/>
<sequence>MSSKTSGNETKIDKESYLLIVNEIESAAEELLAEIINDKIKSPGTQTVQKYIEAHKHMIQIIKKYKMHMKKVVSVMEKSEARIRKIDEEASVAAANVE</sequence>
<keyword evidence="2" id="KW-1185">Reference proteome</keyword>
<organism evidence="1 2">
    <name type="scientific">Anaerosacchariphilus polymeriproducens</name>
    <dbReference type="NCBI Taxonomy" id="1812858"/>
    <lineage>
        <taxon>Bacteria</taxon>
        <taxon>Bacillati</taxon>
        <taxon>Bacillota</taxon>
        <taxon>Clostridia</taxon>
        <taxon>Lachnospirales</taxon>
        <taxon>Lachnospiraceae</taxon>
        <taxon>Anaerosacchariphilus</taxon>
    </lineage>
</organism>
<proteinExistence type="predicted"/>
<dbReference type="RefSeq" id="WP_115482735.1">
    <property type="nucleotide sequence ID" value="NZ_QRCT01000049.1"/>
</dbReference>
<protein>
    <submittedName>
        <fullName evidence="1">Uncharacterized protein</fullName>
    </submittedName>
</protein>
<dbReference type="EMBL" id="QRCT01000049">
    <property type="protein sequence ID" value="RDU22325.1"/>
    <property type="molecule type" value="Genomic_DNA"/>
</dbReference>
<comment type="caution">
    <text evidence="1">The sequence shown here is derived from an EMBL/GenBank/DDBJ whole genome shotgun (WGS) entry which is preliminary data.</text>
</comment>
<name>A0A371ARY0_9FIRM</name>